<feature type="region of interest" description="Disordered" evidence="5">
    <location>
        <begin position="1"/>
        <end position="22"/>
    </location>
</feature>
<accession>A0A6J7HC57</accession>
<gene>
    <name evidence="8" type="ORF">UFOPK3564_01400</name>
</gene>
<reference evidence="8" key="1">
    <citation type="submission" date="2020-05" db="EMBL/GenBank/DDBJ databases">
        <authorList>
            <person name="Chiriac C."/>
            <person name="Salcher M."/>
            <person name="Ghai R."/>
            <person name="Kavagutti S V."/>
        </authorList>
    </citation>
    <scope>NUCLEOTIDE SEQUENCE</scope>
</reference>
<evidence type="ECO:0000256" key="6">
    <source>
        <dbReference type="SAM" id="Phobius"/>
    </source>
</evidence>
<evidence type="ECO:0000256" key="4">
    <source>
        <dbReference type="ARBA" id="ARBA00023136"/>
    </source>
</evidence>
<dbReference type="InterPro" id="IPR047817">
    <property type="entry name" value="ABC2_TM_bact-type"/>
</dbReference>
<keyword evidence="3 6" id="KW-1133">Transmembrane helix</keyword>
<dbReference type="InterPro" id="IPR051784">
    <property type="entry name" value="Nod_factor_ABC_transporter"/>
</dbReference>
<feature type="transmembrane region" description="Helical" evidence="6">
    <location>
        <begin position="122"/>
        <end position="149"/>
    </location>
</feature>
<dbReference type="Pfam" id="PF01061">
    <property type="entry name" value="ABC2_membrane"/>
    <property type="match status" value="1"/>
</dbReference>
<dbReference type="GO" id="GO:0140359">
    <property type="term" value="F:ABC-type transporter activity"/>
    <property type="evidence" value="ECO:0007669"/>
    <property type="project" value="InterPro"/>
</dbReference>
<dbReference type="GO" id="GO:0043190">
    <property type="term" value="C:ATP-binding cassette (ABC) transporter complex"/>
    <property type="evidence" value="ECO:0007669"/>
    <property type="project" value="InterPro"/>
</dbReference>
<feature type="transmembrane region" description="Helical" evidence="6">
    <location>
        <begin position="57"/>
        <end position="75"/>
    </location>
</feature>
<proteinExistence type="predicted"/>
<evidence type="ECO:0000313" key="8">
    <source>
        <dbReference type="EMBL" id="CAB4913329.1"/>
    </source>
</evidence>
<dbReference type="InterPro" id="IPR013525">
    <property type="entry name" value="ABC2_TM"/>
</dbReference>
<dbReference type="EMBL" id="CAFBMK010000068">
    <property type="protein sequence ID" value="CAB4913329.1"/>
    <property type="molecule type" value="Genomic_DNA"/>
</dbReference>
<feature type="domain" description="ABC transmembrane type-2" evidence="7">
    <location>
        <begin position="47"/>
        <end position="280"/>
    </location>
</feature>
<evidence type="ECO:0000256" key="5">
    <source>
        <dbReference type="SAM" id="MobiDB-lite"/>
    </source>
</evidence>
<evidence type="ECO:0000256" key="3">
    <source>
        <dbReference type="ARBA" id="ARBA00022989"/>
    </source>
</evidence>
<dbReference type="PANTHER" id="PTHR43229">
    <property type="entry name" value="NODULATION PROTEIN J"/>
    <property type="match status" value="1"/>
</dbReference>
<dbReference type="InterPro" id="IPR000412">
    <property type="entry name" value="ABC_2_transport"/>
</dbReference>
<dbReference type="PIRSF" id="PIRSF006648">
    <property type="entry name" value="DrrB"/>
    <property type="match status" value="1"/>
</dbReference>
<evidence type="ECO:0000256" key="1">
    <source>
        <dbReference type="ARBA" id="ARBA00004141"/>
    </source>
</evidence>
<protein>
    <submittedName>
        <fullName evidence="8">Unannotated protein</fullName>
    </submittedName>
</protein>
<sequence>MSTPTVRAPDRAALPDLPPRPGAASRYVRETLLLVGRQLRAIPRVPERLSDVTIQPVIFTLLFLYVFGSAIAIPGTRYQDYLLPGLVAQSIAFGVIGAGTATATDFSTGVIDRFRSLPVSRLAVITAQVIGQVLEQILGLAIVIGLGLALGWRPDVGPLDVLLLVGLILLGLIAFTWFGVLLGMLVRSSDAMQGVGFAIVLPLSFLAGTFVPIEGMAAVPRFIGEWDPLSTVVAAIRQVSQGTEATGSWPLEHPVIGMVLWCTLIIGVCVPLALRRFRTTSAA</sequence>
<feature type="transmembrane region" description="Helical" evidence="6">
    <location>
        <begin position="161"/>
        <end position="182"/>
    </location>
</feature>
<keyword evidence="2 6" id="KW-0812">Transmembrane</keyword>
<comment type="subcellular location">
    <subcellularLocation>
        <location evidence="1">Membrane</location>
        <topology evidence="1">Multi-pass membrane protein</topology>
    </subcellularLocation>
</comment>
<keyword evidence="4 6" id="KW-0472">Membrane</keyword>
<feature type="transmembrane region" description="Helical" evidence="6">
    <location>
        <begin position="81"/>
        <end position="101"/>
    </location>
</feature>
<feature type="transmembrane region" description="Helical" evidence="6">
    <location>
        <begin position="255"/>
        <end position="274"/>
    </location>
</feature>
<dbReference type="AlphaFoldDB" id="A0A6J7HC57"/>
<organism evidence="8">
    <name type="scientific">freshwater metagenome</name>
    <dbReference type="NCBI Taxonomy" id="449393"/>
    <lineage>
        <taxon>unclassified sequences</taxon>
        <taxon>metagenomes</taxon>
        <taxon>ecological metagenomes</taxon>
    </lineage>
</organism>
<evidence type="ECO:0000256" key="2">
    <source>
        <dbReference type="ARBA" id="ARBA00022692"/>
    </source>
</evidence>
<name>A0A6J7HC57_9ZZZZ</name>
<dbReference type="PANTHER" id="PTHR43229:SF2">
    <property type="entry name" value="NODULATION PROTEIN J"/>
    <property type="match status" value="1"/>
</dbReference>
<evidence type="ECO:0000259" key="7">
    <source>
        <dbReference type="PROSITE" id="PS51012"/>
    </source>
</evidence>
<dbReference type="PROSITE" id="PS51012">
    <property type="entry name" value="ABC_TM2"/>
    <property type="match status" value="1"/>
</dbReference>
<feature type="transmembrane region" description="Helical" evidence="6">
    <location>
        <begin position="194"/>
        <end position="213"/>
    </location>
</feature>